<dbReference type="Pfam" id="PF00072">
    <property type="entry name" value="Response_reg"/>
    <property type="match status" value="1"/>
</dbReference>
<feature type="domain" description="Response regulatory" evidence="3">
    <location>
        <begin position="26"/>
        <end position="143"/>
    </location>
</feature>
<dbReference type="GO" id="GO:0003677">
    <property type="term" value="F:DNA binding"/>
    <property type="evidence" value="ECO:0007669"/>
    <property type="project" value="UniProtKB-KW"/>
</dbReference>
<keyword evidence="5" id="KW-1185">Reference proteome</keyword>
<name>A0ABS4SEI0_9PROT</name>
<reference evidence="4 5" key="1">
    <citation type="submission" date="2021-03" db="EMBL/GenBank/DDBJ databases">
        <title>Genomic Encyclopedia of Type Strains, Phase III (KMG-III): the genomes of soil and plant-associated and newly described type strains.</title>
        <authorList>
            <person name="Whitman W."/>
        </authorList>
    </citation>
    <scope>NUCLEOTIDE SEQUENCE [LARGE SCALE GENOMIC DNA]</scope>
    <source>
        <strain evidence="4 5">IMMIB AFH-6</strain>
    </source>
</reference>
<dbReference type="Proteomes" id="UP000781958">
    <property type="component" value="Unassembled WGS sequence"/>
</dbReference>
<keyword evidence="1" id="KW-0597">Phosphoprotein</keyword>
<sequence>MSNDRSNDQEPGVGHSGPGNAPGGVTVAFLEDDMVLRLCVETVFEDSGIRIVGASTPTALLDALRARNLAPDILVTDHHVGGHGVVPVSVPKVLAAIGRPIPVIVTTGDESLATKAEIRRGGWHFLSKPYDPETLQALIHSALLGEG</sequence>
<evidence type="ECO:0000313" key="4">
    <source>
        <dbReference type="EMBL" id="MBP2290983.1"/>
    </source>
</evidence>
<organism evidence="4 5">
    <name type="scientific">Azospirillum rugosum</name>
    <dbReference type="NCBI Taxonomy" id="416170"/>
    <lineage>
        <taxon>Bacteria</taxon>
        <taxon>Pseudomonadati</taxon>
        <taxon>Pseudomonadota</taxon>
        <taxon>Alphaproteobacteria</taxon>
        <taxon>Rhodospirillales</taxon>
        <taxon>Azospirillaceae</taxon>
        <taxon>Azospirillum</taxon>
    </lineage>
</organism>
<feature type="region of interest" description="Disordered" evidence="2">
    <location>
        <begin position="1"/>
        <end position="24"/>
    </location>
</feature>
<evidence type="ECO:0000256" key="1">
    <source>
        <dbReference type="PROSITE-ProRule" id="PRU00169"/>
    </source>
</evidence>
<dbReference type="SMART" id="SM00448">
    <property type="entry name" value="REC"/>
    <property type="match status" value="1"/>
</dbReference>
<dbReference type="SUPFAM" id="SSF52172">
    <property type="entry name" value="CheY-like"/>
    <property type="match status" value="1"/>
</dbReference>
<evidence type="ECO:0000259" key="3">
    <source>
        <dbReference type="PROSITE" id="PS50110"/>
    </source>
</evidence>
<dbReference type="RefSeq" id="WP_209764108.1">
    <property type="nucleotide sequence ID" value="NZ_JAGINP010000002.1"/>
</dbReference>
<dbReference type="PROSITE" id="PS50110">
    <property type="entry name" value="RESPONSE_REGULATORY"/>
    <property type="match status" value="1"/>
</dbReference>
<proteinExistence type="predicted"/>
<comment type="caution">
    <text evidence="4">The sequence shown here is derived from an EMBL/GenBank/DDBJ whole genome shotgun (WGS) entry which is preliminary data.</text>
</comment>
<feature type="modified residue" description="4-aspartylphosphate" evidence="1">
    <location>
        <position position="77"/>
    </location>
</feature>
<dbReference type="EMBL" id="JAGINP010000002">
    <property type="protein sequence ID" value="MBP2290983.1"/>
    <property type="molecule type" value="Genomic_DNA"/>
</dbReference>
<accession>A0ABS4SEI0</accession>
<protein>
    <submittedName>
        <fullName evidence="4">DNA-binding NtrC family response regulator</fullName>
    </submittedName>
</protein>
<keyword evidence="4" id="KW-0238">DNA-binding</keyword>
<gene>
    <name evidence="4" type="ORF">J2851_000725</name>
</gene>
<dbReference type="Gene3D" id="3.40.50.2300">
    <property type="match status" value="1"/>
</dbReference>
<dbReference type="InterPro" id="IPR001789">
    <property type="entry name" value="Sig_transdc_resp-reg_receiver"/>
</dbReference>
<evidence type="ECO:0000313" key="5">
    <source>
        <dbReference type="Proteomes" id="UP000781958"/>
    </source>
</evidence>
<dbReference type="InterPro" id="IPR011006">
    <property type="entry name" value="CheY-like_superfamily"/>
</dbReference>
<evidence type="ECO:0000256" key="2">
    <source>
        <dbReference type="SAM" id="MobiDB-lite"/>
    </source>
</evidence>